<name>A0A7M1AVU3_9BACT</name>
<organism evidence="2 3">
    <name type="scientific">Sulfurimonas marina</name>
    <dbReference type="NCBI Taxonomy" id="2590551"/>
    <lineage>
        <taxon>Bacteria</taxon>
        <taxon>Pseudomonadati</taxon>
        <taxon>Campylobacterota</taxon>
        <taxon>Epsilonproteobacteria</taxon>
        <taxon>Campylobacterales</taxon>
        <taxon>Sulfurimonadaceae</taxon>
        <taxon>Sulfurimonas</taxon>
    </lineage>
</organism>
<dbReference type="InterPro" id="IPR052340">
    <property type="entry name" value="RNase_Y/CdgJ"/>
</dbReference>
<keyword evidence="3" id="KW-1185">Reference proteome</keyword>
<dbReference type="Pfam" id="PF08668">
    <property type="entry name" value="HDOD"/>
    <property type="match status" value="1"/>
</dbReference>
<protein>
    <submittedName>
        <fullName evidence="2">HDOD domain-containing protein</fullName>
    </submittedName>
</protein>
<dbReference type="PANTHER" id="PTHR33525">
    <property type="match status" value="1"/>
</dbReference>
<dbReference type="Gene3D" id="1.10.3210.10">
    <property type="entry name" value="Hypothetical protein af1432"/>
    <property type="match status" value="1"/>
</dbReference>
<gene>
    <name evidence="2" type="ORF">FJR03_07190</name>
</gene>
<dbReference type="SUPFAM" id="SSF109604">
    <property type="entry name" value="HD-domain/PDEase-like"/>
    <property type="match status" value="1"/>
</dbReference>
<dbReference type="KEGG" id="smax:FJR03_07190"/>
<proteinExistence type="predicted"/>
<dbReference type="RefSeq" id="WP_193112856.1">
    <property type="nucleotide sequence ID" value="NZ_CP041165.1"/>
</dbReference>
<evidence type="ECO:0000313" key="3">
    <source>
        <dbReference type="Proteomes" id="UP000593910"/>
    </source>
</evidence>
<evidence type="ECO:0000313" key="2">
    <source>
        <dbReference type="EMBL" id="QOP41540.1"/>
    </source>
</evidence>
<dbReference type="InterPro" id="IPR013976">
    <property type="entry name" value="HDOD"/>
</dbReference>
<evidence type="ECO:0000259" key="1">
    <source>
        <dbReference type="PROSITE" id="PS51833"/>
    </source>
</evidence>
<dbReference type="PANTHER" id="PTHR33525:SF5">
    <property type="entry name" value="TWO COMPONENT SIGNAL TRANSDUCTION SYSTEM RESPONSE REGULATOR"/>
    <property type="match status" value="1"/>
</dbReference>
<reference evidence="2 3" key="1">
    <citation type="submission" date="2019-06" db="EMBL/GenBank/DDBJ databases">
        <title>Sulfurimonas gotlandica sp. nov., a chemoautotrophic and psychrotolerant epsilonproteobacterium isolated from a pelagic redoxcline, and an emended description of the genus Sulfurimonas.</title>
        <authorList>
            <person name="Wang S."/>
            <person name="Jiang L."/>
            <person name="Shao Z."/>
        </authorList>
    </citation>
    <scope>NUCLEOTIDE SEQUENCE [LARGE SCALE GENOMIC DNA]</scope>
    <source>
        <strain evidence="2 3">B2</strain>
    </source>
</reference>
<sequence>MKSSIVESIKSLPPLSKTIADIDRVFADKEAGVSDLTKVIEHDPMIVANLLKTANSPLYGFGREIKNVGQAVSLFGMSMTRTIALGNALRKLLNVDMQPYGITSERFAEISSLQATMMNRWYGKIDKKKAEKLYLAAFLQETGKILIASDVIKEDEDVSFKSEIEMSNNLAQVEKSYVGVTSAEVTAEVFEHWGFDKEFVEMIRFADEPASAPDEVKEYAMALHIVKTALPINKPLSEQAINFALRKARDAGYNHEAIEDAIDDMLDIIEEEGL</sequence>
<dbReference type="EMBL" id="CP041165">
    <property type="protein sequence ID" value="QOP41540.1"/>
    <property type="molecule type" value="Genomic_DNA"/>
</dbReference>
<dbReference type="PROSITE" id="PS51833">
    <property type="entry name" value="HDOD"/>
    <property type="match status" value="1"/>
</dbReference>
<dbReference type="Proteomes" id="UP000593910">
    <property type="component" value="Chromosome"/>
</dbReference>
<dbReference type="AlphaFoldDB" id="A0A7M1AVU3"/>
<feature type="domain" description="HDOD" evidence="1">
    <location>
        <begin position="12"/>
        <end position="209"/>
    </location>
</feature>
<accession>A0A7M1AVU3</accession>